<comment type="caution">
    <text evidence="1">The sequence shown here is derived from an EMBL/GenBank/DDBJ whole genome shotgun (WGS) entry which is preliminary data.</text>
</comment>
<evidence type="ECO:0000313" key="1">
    <source>
        <dbReference type="EMBL" id="RCN40508.1"/>
    </source>
</evidence>
<sequence length="373" mass="41735">MNCRRRLHFLGTAYSSHNNRKHTCDLCARSRGITTEMLTAPLEKSGRVRRPSLGRKAKVTVTRVRQFFDLLKLQMGESCQGTLFNSPAVLTSLACGVSRVTVTRTSMELSRLSYSNGKGMSTLKKYDQEWTAVVRSFVSTMLEEEGLVALTDLHSRLSFAYADFPMEDGDQIYIVPDNKSDTESEYESEEEDEDVRLLTYFQGLTGYLVQVPNHDFLTGVFGGESSTTTCIRSNLSVVVTCEEMDAICCRIFVDERFDTIMSQDAATASKPKDFSSIARWLLLNNEVQSNSSKVCYGEIQPCSTKLCCGENQSNPSESTTARRLVSNRDIQLNASKVCSEEIQPTSTKFCCGENQSNLSKVCYIHLLVVREDV</sequence>
<name>A0A368G9Y4_ANCCA</name>
<organism evidence="1 2">
    <name type="scientific">Ancylostoma caninum</name>
    <name type="common">Dog hookworm</name>
    <dbReference type="NCBI Taxonomy" id="29170"/>
    <lineage>
        <taxon>Eukaryota</taxon>
        <taxon>Metazoa</taxon>
        <taxon>Ecdysozoa</taxon>
        <taxon>Nematoda</taxon>
        <taxon>Chromadorea</taxon>
        <taxon>Rhabditida</taxon>
        <taxon>Rhabditina</taxon>
        <taxon>Rhabditomorpha</taxon>
        <taxon>Strongyloidea</taxon>
        <taxon>Ancylostomatidae</taxon>
        <taxon>Ancylostomatinae</taxon>
        <taxon>Ancylostoma</taxon>
    </lineage>
</organism>
<dbReference type="AlphaFoldDB" id="A0A368G9Y4"/>
<evidence type="ECO:0000313" key="2">
    <source>
        <dbReference type="Proteomes" id="UP000252519"/>
    </source>
</evidence>
<dbReference type="EMBL" id="JOJR01000282">
    <property type="protein sequence ID" value="RCN40508.1"/>
    <property type="molecule type" value="Genomic_DNA"/>
</dbReference>
<dbReference type="Proteomes" id="UP000252519">
    <property type="component" value="Unassembled WGS sequence"/>
</dbReference>
<accession>A0A368G9Y4</accession>
<proteinExistence type="predicted"/>
<protein>
    <submittedName>
        <fullName evidence="1">Uncharacterized protein</fullName>
    </submittedName>
</protein>
<dbReference type="OrthoDB" id="10518197at2759"/>
<keyword evidence="2" id="KW-1185">Reference proteome</keyword>
<gene>
    <name evidence="1" type="ORF">ANCCAN_13566</name>
</gene>
<reference evidence="1 2" key="1">
    <citation type="submission" date="2014-10" db="EMBL/GenBank/DDBJ databases">
        <title>Draft genome of the hookworm Ancylostoma caninum.</title>
        <authorList>
            <person name="Mitreva M."/>
        </authorList>
    </citation>
    <scope>NUCLEOTIDE SEQUENCE [LARGE SCALE GENOMIC DNA]</scope>
    <source>
        <strain evidence="1 2">Baltimore</strain>
    </source>
</reference>